<organism evidence="1 2">
    <name type="scientific">Shewanella phage SppYZU05</name>
    <dbReference type="NCBI Taxonomy" id="1970795"/>
    <lineage>
        <taxon>Viruses</taxon>
        <taxon>Duplodnaviria</taxon>
        <taxon>Heunggongvirae</taxon>
        <taxon>Uroviricota</taxon>
        <taxon>Caudoviricetes</taxon>
        <taxon>Chaseviridae</taxon>
        <taxon>Nefertitivirinae</taxon>
        <taxon>Yushanvirus</taxon>
        <taxon>Yushanvirus SppYZU05</taxon>
    </lineage>
</organism>
<accession>A0A1W6JTF0</accession>
<reference evidence="1 2" key="1">
    <citation type="submission" date="2017-03" db="EMBL/GenBank/DDBJ databases">
        <title>Isolation of lytic bacteriophages infecting Shewanella putrefaciens and Shewanella baltica for biocontrol of fish and shrimp spoilage during chilled storage.</title>
        <authorList>
            <person name="Yang Z."/>
            <person name="Tao X."/>
            <person name="Gao L."/>
            <person name="Rao S."/>
        </authorList>
    </citation>
    <scope>NUCLEOTIDE SEQUENCE [LARGE SCALE GENOMIC DNA]</scope>
</reference>
<keyword evidence="2" id="KW-1185">Reference proteome</keyword>
<dbReference type="Proteomes" id="UP000221216">
    <property type="component" value="Segment"/>
</dbReference>
<proteinExistence type="predicted"/>
<sequence>MALKTRLDARSKDNDYLTLVHTPTGEPIARIRALSARVELEIDSIGDVHIEKPSGFTSRK</sequence>
<gene>
    <name evidence="1" type="ORF">SppYZU05_22</name>
</gene>
<name>A0A1W6JTF0_9CAUD</name>
<protein>
    <submittedName>
        <fullName evidence="1">Uncharacterized protein</fullName>
    </submittedName>
</protein>
<evidence type="ECO:0000313" key="2">
    <source>
        <dbReference type="Proteomes" id="UP000221216"/>
    </source>
</evidence>
<evidence type="ECO:0000313" key="1">
    <source>
        <dbReference type="EMBL" id="ARM70548.1"/>
    </source>
</evidence>
<dbReference type="EMBL" id="KY709296">
    <property type="protein sequence ID" value="ARM70548.1"/>
    <property type="molecule type" value="Genomic_DNA"/>
</dbReference>